<gene>
    <name evidence="1" type="ORF">C1SCF055_LOCUS14791</name>
</gene>
<keyword evidence="2" id="KW-0675">Receptor</keyword>
<name>A0A9P1C8J9_9DINO</name>
<keyword evidence="3" id="KW-1185">Reference proteome</keyword>
<dbReference type="EMBL" id="CAMXCT020001175">
    <property type="protein sequence ID" value="CAL1140902.1"/>
    <property type="molecule type" value="Genomic_DNA"/>
</dbReference>
<protein>
    <submittedName>
        <fullName evidence="2">Receptor-type tyrosine-protein phosphatase F</fullName>
    </submittedName>
</protein>
<organism evidence="1">
    <name type="scientific">Cladocopium goreaui</name>
    <dbReference type="NCBI Taxonomy" id="2562237"/>
    <lineage>
        <taxon>Eukaryota</taxon>
        <taxon>Sar</taxon>
        <taxon>Alveolata</taxon>
        <taxon>Dinophyceae</taxon>
        <taxon>Suessiales</taxon>
        <taxon>Symbiodiniaceae</taxon>
        <taxon>Cladocopium</taxon>
    </lineage>
</organism>
<dbReference type="SUPFAM" id="SSF49265">
    <property type="entry name" value="Fibronectin type III"/>
    <property type="match status" value="1"/>
</dbReference>
<evidence type="ECO:0000313" key="2">
    <source>
        <dbReference type="EMBL" id="CAL4774839.1"/>
    </source>
</evidence>
<dbReference type="Proteomes" id="UP001152797">
    <property type="component" value="Unassembled WGS sequence"/>
</dbReference>
<dbReference type="EMBL" id="CAMXCT030001175">
    <property type="protein sequence ID" value="CAL4774839.1"/>
    <property type="molecule type" value="Genomic_DNA"/>
</dbReference>
<sequence>MSLDVYRLSPARYEFLRDIGREVFRSQSSGSGTLVDAVASVDIAGYIGRRGKLFRTQDACETFLHKNLKDFTDLAQFTRVMTPEFVGALHELEAQRVERPKVFAIGALLEHGLSIRLITEGKDAELEEVARRLEELLSDWEKGVRGKTSGTAFAAWQKTLSAARHFVKLFQGVVERRQDKRARLEDFPSQVGLWHKPVNFVELGRGLRVLFGEDDVRSIVVCLAQMYLLIRKLLELHRASELSAQDFSYSFCNVLGFGSWSKVMMWSCRANPRVQYRIGQSFLQDEVTFLNSCRLLRLHCVDSVNDPVQVQTRKNIMSCSTDCSAMDRSRTILRAVMVVHATRHYEFSSCIRNQTLLSPDQVLACFSRGHVDEGLVRRSTSEGRFMCGPASQVLELLGRSNVMDTFTGGVYHRDFEQAVLHFNALSGAAGIDDVAILDQVWDLIKGFKGFGGAGNCEGGNVKGFVAKNIVYQGLRNILHECGQKRAQSERFVSGPNPCKLVTVALQKRSCSRSEHKQFYKDVLVGLRGVRVQYGTGELCDFCGVDVMEKLRARVQLLIDVPDLSGVIKMYWVIVSEEMVFGGSSSFDLKGKFMTWSLLVGARLIWSAIPFSAPASNYLATPLRLTNTPTAGRPMLLGSQKCGSRVSDVSFSFAAGVAIGCKPSEMIIDNSRQSLQLTDCSLIPGQSYNVIVYIEEVVGDVVVHSDHGRVWSSVEITVPLTAAVEDPLARSYSDLTVQPGQDYVYHVRAVNFIGVGQPSPASISIRAGNVPAAPALPIIASRALTSLTVECRRTL</sequence>
<dbReference type="InterPro" id="IPR036116">
    <property type="entry name" value="FN3_sf"/>
</dbReference>
<reference evidence="2 3" key="2">
    <citation type="submission" date="2024-05" db="EMBL/GenBank/DDBJ databases">
        <authorList>
            <person name="Chen Y."/>
            <person name="Shah S."/>
            <person name="Dougan E. K."/>
            <person name="Thang M."/>
            <person name="Chan C."/>
        </authorList>
    </citation>
    <scope>NUCLEOTIDE SEQUENCE [LARGE SCALE GENOMIC DNA]</scope>
</reference>
<proteinExistence type="predicted"/>
<evidence type="ECO:0000313" key="3">
    <source>
        <dbReference type="Proteomes" id="UP001152797"/>
    </source>
</evidence>
<accession>A0A9P1C8J9</accession>
<reference evidence="1" key="1">
    <citation type="submission" date="2022-10" db="EMBL/GenBank/DDBJ databases">
        <authorList>
            <person name="Chen Y."/>
            <person name="Dougan E. K."/>
            <person name="Chan C."/>
            <person name="Rhodes N."/>
            <person name="Thang M."/>
        </authorList>
    </citation>
    <scope>NUCLEOTIDE SEQUENCE</scope>
</reference>
<dbReference type="EMBL" id="CAMXCT010001175">
    <property type="protein sequence ID" value="CAI3987527.1"/>
    <property type="molecule type" value="Genomic_DNA"/>
</dbReference>
<dbReference type="AlphaFoldDB" id="A0A9P1C8J9"/>
<evidence type="ECO:0000313" key="1">
    <source>
        <dbReference type="EMBL" id="CAI3987527.1"/>
    </source>
</evidence>
<comment type="caution">
    <text evidence="1">The sequence shown here is derived from an EMBL/GenBank/DDBJ whole genome shotgun (WGS) entry which is preliminary data.</text>
</comment>